<feature type="domain" description="C3H1-type" evidence="3">
    <location>
        <begin position="275"/>
        <end position="304"/>
    </location>
</feature>
<evidence type="ECO:0000313" key="4">
    <source>
        <dbReference type="EMBL" id="KAF7931027.1"/>
    </source>
</evidence>
<dbReference type="GO" id="GO:0008270">
    <property type="term" value="F:zinc ion binding"/>
    <property type="evidence" value="ECO:0007669"/>
    <property type="project" value="UniProtKB-KW"/>
</dbReference>
<feature type="region of interest" description="Disordered" evidence="2">
    <location>
        <begin position="1"/>
        <end position="24"/>
    </location>
</feature>
<feature type="region of interest" description="Disordered" evidence="2">
    <location>
        <begin position="93"/>
        <end position="127"/>
    </location>
</feature>
<dbReference type="GeneID" id="62152824"/>
<dbReference type="Proteomes" id="UP000710849">
    <property type="component" value="Unassembled WGS sequence"/>
</dbReference>
<feature type="compositionally biased region" description="Polar residues" evidence="2">
    <location>
        <begin position="39"/>
        <end position="49"/>
    </location>
</feature>
<feature type="compositionally biased region" description="Low complexity" evidence="2">
    <location>
        <begin position="93"/>
        <end position="113"/>
    </location>
</feature>
<feature type="compositionally biased region" description="Polar residues" evidence="2">
    <location>
        <begin position="367"/>
        <end position="377"/>
    </location>
</feature>
<dbReference type="RefSeq" id="XP_038729307.1">
    <property type="nucleotide sequence ID" value="XM_038879751.1"/>
</dbReference>
<feature type="compositionally biased region" description="Basic and acidic residues" evidence="2">
    <location>
        <begin position="50"/>
        <end position="64"/>
    </location>
</feature>
<evidence type="ECO:0000313" key="5">
    <source>
        <dbReference type="Proteomes" id="UP000710849"/>
    </source>
</evidence>
<proteinExistence type="predicted"/>
<feature type="compositionally biased region" description="Polar residues" evidence="2">
    <location>
        <begin position="402"/>
        <end position="415"/>
    </location>
</feature>
<comment type="caution">
    <text evidence="4">The sequence shown here is derived from an EMBL/GenBank/DDBJ whole genome shotgun (WGS) entry which is preliminary data.</text>
</comment>
<feature type="compositionally biased region" description="Low complexity" evidence="2">
    <location>
        <begin position="348"/>
        <end position="358"/>
    </location>
</feature>
<name>A0A9P5LMV0_9HELO</name>
<dbReference type="EMBL" id="RCSW01000021">
    <property type="protein sequence ID" value="KAF7931027.1"/>
    <property type="molecule type" value="Genomic_DNA"/>
</dbReference>
<dbReference type="InterPro" id="IPR000571">
    <property type="entry name" value="Znf_CCCH"/>
</dbReference>
<protein>
    <recommendedName>
        <fullName evidence="3">C3H1-type domain-containing protein</fullName>
    </recommendedName>
</protein>
<keyword evidence="5" id="KW-1185">Reference proteome</keyword>
<feature type="region of interest" description="Disordered" evidence="2">
    <location>
        <begin position="39"/>
        <end position="64"/>
    </location>
</feature>
<dbReference type="AlphaFoldDB" id="A0A9P5LMV0"/>
<gene>
    <name evidence="4" type="ORF">EAE97_009236</name>
</gene>
<evidence type="ECO:0000259" key="3">
    <source>
        <dbReference type="PROSITE" id="PS50103"/>
    </source>
</evidence>
<keyword evidence="1" id="KW-0479">Metal-binding</keyword>
<dbReference type="PROSITE" id="PS50103">
    <property type="entry name" value="ZF_C3H1"/>
    <property type="match status" value="1"/>
</dbReference>
<evidence type="ECO:0000256" key="1">
    <source>
        <dbReference type="PROSITE-ProRule" id="PRU00723"/>
    </source>
</evidence>
<feature type="region of interest" description="Disordered" evidence="2">
    <location>
        <begin position="341"/>
        <end position="451"/>
    </location>
</feature>
<keyword evidence="1" id="KW-0863">Zinc-finger</keyword>
<feature type="zinc finger region" description="C3H1-type" evidence="1">
    <location>
        <begin position="275"/>
        <end position="304"/>
    </location>
</feature>
<organism evidence="4 5">
    <name type="scientific">Botrytis byssoidea</name>
    <dbReference type="NCBI Taxonomy" id="139641"/>
    <lineage>
        <taxon>Eukaryota</taxon>
        <taxon>Fungi</taxon>
        <taxon>Dikarya</taxon>
        <taxon>Ascomycota</taxon>
        <taxon>Pezizomycotina</taxon>
        <taxon>Leotiomycetes</taxon>
        <taxon>Helotiales</taxon>
        <taxon>Sclerotiniaceae</taxon>
        <taxon>Botrytis</taxon>
    </lineage>
</organism>
<keyword evidence="1" id="KW-0862">Zinc</keyword>
<feature type="compositionally biased region" description="Polar residues" evidence="2">
    <location>
        <begin position="1"/>
        <end position="18"/>
    </location>
</feature>
<sequence length="451" mass="49125">MSTQVKICSKTKLSNSPESSHESCDAVDAIDTKMISPLTSIDNDSTRSLTPDKMDPFHSAREREERIRRNGTVPTQIPIQNMGMNNMSNMNNMNNNGNMNGNSNSNSNSNMNGNGNGWRRPSVSDPSYTGPEGFTPLTMVRPGPVYPLPEQISSAFAYGIRRADGSYTRLLPADELPALNGIPRHQGPEGLIIVPELQHGSPKPEFATPMIPNKVVAKLPPLGPPMFGLNQQGGFRRQGDQTQLAIDSIVASAVNPPASVPPANNVMIPMGGPFRREKIYCDKWVHEGTCAFTQVGCKYKHEMPMDKATQVSLGLNHGVPNWYRRQHGLSVSPQTGTNVQIEAPCATPTPTGGTSRTSQSWRRKEGTSFSLPTSAQGVANGRDRRSSGGSFGPIGPPHTRRLTNSSSGDSMNRNHLSVPENGNEHDNDTNMQWTGRARGYTNGNDQNRRQQ</sequence>
<reference evidence="4 5" key="1">
    <citation type="journal article" date="2020" name="Genome Biol. Evol.">
        <title>Comparative genomics of Sclerotiniaceae.</title>
        <authorList>
            <person name="Valero Jimenez C.A."/>
            <person name="Steentjes M."/>
            <person name="Scholten O.E."/>
            <person name="Van Kan J.A.L."/>
        </authorList>
    </citation>
    <scope>NUCLEOTIDE SEQUENCE [LARGE SCALE GENOMIC DNA]</scope>
    <source>
        <strain evidence="4 5">MUCL 94</strain>
    </source>
</reference>
<evidence type="ECO:0000256" key="2">
    <source>
        <dbReference type="SAM" id="MobiDB-lite"/>
    </source>
</evidence>
<accession>A0A9P5LMV0</accession>